<evidence type="ECO:0000313" key="3">
    <source>
        <dbReference type="EMBL" id="GAA1012362.1"/>
    </source>
</evidence>
<gene>
    <name evidence="3" type="ORF">GCM10009564_35860</name>
</gene>
<keyword evidence="2" id="KW-0472">Membrane</keyword>
<accession>A0ABN1T1W1</accession>
<feature type="transmembrane region" description="Helical" evidence="2">
    <location>
        <begin position="26"/>
        <end position="50"/>
    </location>
</feature>
<evidence type="ECO:0000256" key="2">
    <source>
        <dbReference type="SAM" id="Phobius"/>
    </source>
</evidence>
<evidence type="ECO:0000256" key="1">
    <source>
        <dbReference type="SAM" id="MobiDB-lite"/>
    </source>
</evidence>
<keyword evidence="2" id="KW-1133">Transmembrane helix</keyword>
<name>A0ABN1T1W1_9ACTN</name>
<evidence type="ECO:0008006" key="5">
    <source>
        <dbReference type="Google" id="ProtNLM"/>
    </source>
</evidence>
<reference evidence="3 4" key="1">
    <citation type="journal article" date="2019" name="Int. J. Syst. Evol. Microbiol.">
        <title>The Global Catalogue of Microorganisms (GCM) 10K type strain sequencing project: providing services to taxonomists for standard genome sequencing and annotation.</title>
        <authorList>
            <consortium name="The Broad Institute Genomics Platform"/>
            <consortium name="The Broad Institute Genome Sequencing Center for Infectious Disease"/>
            <person name="Wu L."/>
            <person name="Ma J."/>
        </authorList>
    </citation>
    <scope>NUCLEOTIDE SEQUENCE [LARGE SCALE GENOMIC DNA]</scope>
    <source>
        <strain evidence="3 4">JCM 11269</strain>
    </source>
</reference>
<keyword evidence="2" id="KW-0812">Transmembrane</keyword>
<keyword evidence="4" id="KW-1185">Reference proteome</keyword>
<comment type="caution">
    <text evidence="3">The sequence shown here is derived from an EMBL/GenBank/DDBJ whole genome shotgun (WGS) entry which is preliminary data.</text>
</comment>
<organism evidence="3 4">
    <name type="scientific">Streptomyces thermogriseus</name>
    <dbReference type="NCBI Taxonomy" id="75292"/>
    <lineage>
        <taxon>Bacteria</taxon>
        <taxon>Bacillati</taxon>
        <taxon>Actinomycetota</taxon>
        <taxon>Actinomycetes</taxon>
        <taxon>Kitasatosporales</taxon>
        <taxon>Streptomycetaceae</taxon>
        <taxon>Streptomyces</taxon>
    </lineage>
</organism>
<feature type="region of interest" description="Disordered" evidence="1">
    <location>
        <begin position="83"/>
        <end position="134"/>
    </location>
</feature>
<sequence>MRAGAAIVEARVVIRRVAPRKAGKEVVGAMTGPIVRWGAAVGLGAVWWWAVLRLLLPGETGVLEGTIAAGGWGLSVLPVHCAHKERPERRRGRSAGRKPERTPGETAGRTPGEMPDDAAASCRPDRRSGGPAAG</sequence>
<dbReference type="EMBL" id="BAAAHU010000038">
    <property type="protein sequence ID" value="GAA1012362.1"/>
    <property type="molecule type" value="Genomic_DNA"/>
</dbReference>
<dbReference type="Proteomes" id="UP001501072">
    <property type="component" value="Unassembled WGS sequence"/>
</dbReference>
<feature type="transmembrane region" description="Helical" evidence="2">
    <location>
        <begin position="62"/>
        <end position="83"/>
    </location>
</feature>
<evidence type="ECO:0000313" key="4">
    <source>
        <dbReference type="Proteomes" id="UP001501072"/>
    </source>
</evidence>
<protein>
    <recommendedName>
        <fullName evidence="5">Integral membrane protein</fullName>
    </recommendedName>
</protein>
<proteinExistence type="predicted"/>